<comment type="caution">
    <text evidence="1">The sequence shown here is derived from an EMBL/GenBank/DDBJ whole genome shotgun (WGS) entry which is preliminary data.</text>
</comment>
<gene>
    <name evidence="1" type="ORF">PIB30_051692</name>
</gene>
<evidence type="ECO:0000313" key="2">
    <source>
        <dbReference type="Proteomes" id="UP001341840"/>
    </source>
</evidence>
<dbReference type="EMBL" id="JASCZI010181611">
    <property type="protein sequence ID" value="MED6184878.1"/>
    <property type="molecule type" value="Genomic_DNA"/>
</dbReference>
<proteinExistence type="predicted"/>
<keyword evidence="2" id="KW-1185">Reference proteome</keyword>
<dbReference type="Proteomes" id="UP001341840">
    <property type="component" value="Unassembled WGS sequence"/>
</dbReference>
<organism evidence="1 2">
    <name type="scientific">Stylosanthes scabra</name>
    <dbReference type="NCBI Taxonomy" id="79078"/>
    <lineage>
        <taxon>Eukaryota</taxon>
        <taxon>Viridiplantae</taxon>
        <taxon>Streptophyta</taxon>
        <taxon>Embryophyta</taxon>
        <taxon>Tracheophyta</taxon>
        <taxon>Spermatophyta</taxon>
        <taxon>Magnoliopsida</taxon>
        <taxon>eudicotyledons</taxon>
        <taxon>Gunneridae</taxon>
        <taxon>Pentapetalae</taxon>
        <taxon>rosids</taxon>
        <taxon>fabids</taxon>
        <taxon>Fabales</taxon>
        <taxon>Fabaceae</taxon>
        <taxon>Papilionoideae</taxon>
        <taxon>50 kb inversion clade</taxon>
        <taxon>dalbergioids sensu lato</taxon>
        <taxon>Dalbergieae</taxon>
        <taxon>Pterocarpus clade</taxon>
        <taxon>Stylosanthes</taxon>
    </lineage>
</organism>
<accession>A0ABU6WLD2</accession>
<name>A0ABU6WLD2_9FABA</name>
<evidence type="ECO:0000313" key="1">
    <source>
        <dbReference type="EMBL" id="MED6184878.1"/>
    </source>
</evidence>
<protein>
    <submittedName>
        <fullName evidence="1">Uncharacterized protein</fullName>
    </submittedName>
</protein>
<sequence length="202" mass="22058">MIVTETAEVVVNNSYVAITVPCWTLDMLCRWNVVVSYAEAITLLLIPNSLSSSPHLASHLPAVTFHQPFSTLSASKALYSSVLRLLSSHPSMFILPPSPQSQSNYVVSDGGDDELKWLWSLHYLGKGGILGDNMAVGNDFEASIKIARIGEESSSQVSDGWGVDEPSLNFPTFSRADKDGLAVERNIIFRVGSAVDTMKKRR</sequence>
<reference evidence="1 2" key="1">
    <citation type="journal article" date="2023" name="Plants (Basel)">
        <title>Bridging the Gap: Combining Genomics and Transcriptomics Approaches to Understand Stylosanthes scabra, an Orphan Legume from the Brazilian Caatinga.</title>
        <authorList>
            <person name="Ferreira-Neto J.R.C."/>
            <person name="da Silva M.D."/>
            <person name="Binneck E."/>
            <person name="de Melo N.F."/>
            <person name="da Silva R.H."/>
            <person name="de Melo A.L.T.M."/>
            <person name="Pandolfi V."/>
            <person name="Bustamante F.O."/>
            <person name="Brasileiro-Vidal A.C."/>
            <person name="Benko-Iseppon A.M."/>
        </authorList>
    </citation>
    <scope>NUCLEOTIDE SEQUENCE [LARGE SCALE GENOMIC DNA]</scope>
    <source>
        <tissue evidence="1">Leaves</tissue>
    </source>
</reference>